<name>A0A1H7GD91_9GAMM</name>
<sequence length="126" mass="14550">MDDLLSPDEQIKIWAALSDAFLDTEVNYQHIAKQICDYPLPVLEHMFFTEVTPVCAANAFAVIPTVWAAFDEKWLAEEISKNLSKKRTVLGKIAGHIKLKFLRKYFAEEWQEIARAIEAERISRRP</sequence>
<protein>
    <recommendedName>
        <fullName evidence="1">DUF7079 domain-containing protein</fullName>
    </recommendedName>
</protein>
<proteinExistence type="predicted"/>
<dbReference type="STRING" id="1429083.GCA_001885685_02697"/>
<dbReference type="AlphaFoldDB" id="A0A1H7GD91"/>
<accession>A0A1H7GD91</accession>
<dbReference type="RefSeq" id="WP_074864453.1">
    <property type="nucleotide sequence ID" value="NZ_FOAS01000002.1"/>
</dbReference>
<gene>
    <name evidence="2" type="ORF">SAMN05216214_10216</name>
</gene>
<reference evidence="2 3" key="1">
    <citation type="submission" date="2016-10" db="EMBL/GenBank/DDBJ databases">
        <authorList>
            <person name="de Groot N.N."/>
        </authorList>
    </citation>
    <scope>NUCLEOTIDE SEQUENCE [LARGE SCALE GENOMIC DNA]</scope>
    <source>
        <strain evidence="2 3">JCM 19513</strain>
    </source>
</reference>
<dbReference type="InterPro" id="IPR055507">
    <property type="entry name" value="DUF7079"/>
</dbReference>
<keyword evidence="3" id="KW-1185">Reference proteome</keyword>
<evidence type="ECO:0000313" key="3">
    <source>
        <dbReference type="Proteomes" id="UP000185766"/>
    </source>
</evidence>
<dbReference type="Proteomes" id="UP000185766">
    <property type="component" value="Unassembled WGS sequence"/>
</dbReference>
<evidence type="ECO:0000313" key="2">
    <source>
        <dbReference type="EMBL" id="SEK34812.1"/>
    </source>
</evidence>
<feature type="domain" description="DUF7079" evidence="1">
    <location>
        <begin position="9"/>
        <end position="115"/>
    </location>
</feature>
<organism evidence="2 3">
    <name type="scientific">Atopomonas hussainii</name>
    <dbReference type="NCBI Taxonomy" id="1429083"/>
    <lineage>
        <taxon>Bacteria</taxon>
        <taxon>Pseudomonadati</taxon>
        <taxon>Pseudomonadota</taxon>
        <taxon>Gammaproteobacteria</taxon>
        <taxon>Pseudomonadales</taxon>
        <taxon>Pseudomonadaceae</taxon>
        <taxon>Atopomonas</taxon>
    </lineage>
</organism>
<evidence type="ECO:0000259" key="1">
    <source>
        <dbReference type="Pfam" id="PF23296"/>
    </source>
</evidence>
<dbReference type="EMBL" id="FOAS01000002">
    <property type="protein sequence ID" value="SEK34812.1"/>
    <property type="molecule type" value="Genomic_DNA"/>
</dbReference>
<dbReference type="Pfam" id="PF23296">
    <property type="entry name" value="DUF7079"/>
    <property type="match status" value="1"/>
</dbReference>